<organism evidence="1 2">
    <name type="scientific">Paenibacillus naphthalenovorans</name>
    <dbReference type="NCBI Taxonomy" id="162209"/>
    <lineage>
        <taxon>Bacteria</taxon>
        <taxon>Bacillati</taxon>
        <taxon>Bacillota</taxon>
        <taxon>Bacilli</taxon>
        <taxon>Bacillales</taxon>
        <taxon>Paenibacillaceae</taxon>
        <taxon>Paenibacillus</taxon>
    </lineage>
</organism>
<gene>
    <name evidence="1" type="ORF">IJ22_29070</name>
</gene>
<dbReference type="PATRIC" id="fig|162209.4.peg.3101"/>
<reference evidence="1 2" key="2">
    <citation type="journal article" date="2016" name="Genome Announc.">
        <title>Complete Genome Sequences of Two Interactive Moderate Thermophiles, Paenibacillus napthalenovorans 32O-Y and Paenibacillus sp. 32O-W.</title>
        <authorList>
            <person name="Butler R.R.III."/>
            <person name="Wang J."/>
            <person name="Stark B.C."/>
            <person name="Pombert J.F."/>
        </authorList>
    </citation>
    <scope>NUCLEOTIDE SEQUENCE [LARGE SCALE GENOMIC DNA]</scope>
    <source>
        <strain evidence="1 2">32O-Y</strain>
    </source>
</reference>
<accession>A0A0U2M5Z7</accession>
<reference evidence="2" key="1">
    <citation type="submission" date="2015-12" db="EMBL/GenBank/DDBJ databases">
        <title>Complete genome sequences of two moderately thermophilic Paenibacillus species.</title>
        <authorList>
            <person name="Butler R.III."/>
            <person name="Wang J."/>
            <person name="Stark B.C."/>
            <person name="Pombert J.-F."/>
        </authorList>
    </citation>
    <scope>NUCLEOTIDE SEQUENCE [LARGE SCALE GENOMIC DNA]</scope>
    <source>
        <strain evidence="2">32O-Y</strain>
    </source>
</reference>
<dbReference type="Proteomes" id="UP000061660">
    <property type="component" value="Chromosome"/>
</dbReference>
<evidence type="ECO:0000313" key="2">
    <source>
        <dbReference type="Proteomes" id="UP000061660"/>
    </source>
</evidence>
<sequence>MLKVMREKRDSCLSVAGGRLINLTNNWTNDRIKVTLKRIKPLGKFCLARPMKQKSGVLVPFFHHGAGQEGREST</sequence>
<keyword evidence="2" id="KW-1185">Reference proteome</keyword>
<name>A0A0U2M5Z7_9BACL</name>
<dbReference type="AlphaFoldDB" id="A0A0U2M5Z7"/>
<dbReference type="STRING" id="162209.IJ22_29070"/>
<dbReference type="EMBL" id="CP013652">
    <property type="protein sequence ID" value="ALS23280.1"/>
    <property type="molecule type" value="Genomic_DNA"/>
</dbReference>
<protein>
    <submittedName>
        <fullName evidence="1">Uncharacterized protein</fullName>
    </submittedName>
</protein>
<proteinExistence type="predicted"/>
<evidence type="ECO:0000313" key="1">
    <source>
        <dbReference type="EMBL" id="ALS23280.1"/>
    </source>
</evidence>
<dbReference type="KEGG" id="pnp:IJ22_29070"/>